<dbReference type="Proteomes" id="UP000293465">
    <property type="component" value="Unassembled WGS sequence"/>
</dbReference>
<sequence>MKRLVQNQFRRRILFSFLAVVVSFLALNGYLRYNQKKAQIIHKTTTALFKDVPGIINEVMLSNLIPLITINSKLYHSKAKNVAAVICDTKDNILWNSFVTNHIPKNIDNLCTQFPTILNTPILKTESDGLSYLYYKAYFPSDAMGPERYLILVQKMDEKIESLQTLKLQLAIAYSILILIAILGVLWGYKRSFYPLNKLHNELKHIKDSEQKKLIYSYPEELDPIAKTINRLLEQQDEQSSKYKKAMDDLAHSLKTRIATCDALLYQKEPPIADIMEQLNDIDSVIQHQLKRALMGSRGISKHHTLLSPIVDKLTRMFTKVHKDRHIEFIPNYNDTQTLPINYNDLMEVLGNILENSYRFADTYIILSIVERSEGFNIHIENDGEPLPQDKIESVFQRGIRADEKNPGTGIGLAVCEEIISSYNGQIWFHTQDTGSRLEIFLPHQI</sequence>
<dbReference type="GeneID" id="56275188"/>
<dbReference type="EMBL" id="SEZJ01000006">
    <property type="protein sequence ID" value="RYU46720.1"/>
    <property type="molecule type" value="Genomic_DNA"/>
</dbReference>
<keyword evidence="6 10" id="KW-0812">Transmembrane</keyword>
<dbReference type="AlphaFoldDB" id="A0A4Q5KKA5"/>
<dbReference type="PROSITE" id="PS50109">
    <property type="entry name" value="HIS_KIN"/>
    <property type="match status" value="1"/>
</dbReference>
<dbReference type="EC" id="2.7.13.3" evidence="3"/>
<dbReference type="GO" id="GO:0005886">
    <property type="term" value="C:plasma membrane"/>
    <property type="evidence" value="ECO:0007669"/>
    <property type="project" value="TreeGrafter"/>
</dbReference>
<dbReference type="PRINTS" id="PR00344">
    <property type="entry name" value="BCTRLSENSOR"/>
</dbReference>
<protein>
    <recommendedName>
        <fullName evidence="3">histidine kinase</fullName>
        <ecNumber evidence="3">2.7.13.3</ecNumber>
    </recommendedName>
</protein>
<dbReference type="PANTHER" id="PTHR45436">
    <property type="entry name" value="SENSOR HISTIDINE KINASE YKOH"/>
    <property type="match status" value="1"/>
</dbReference>
<evidence type="ECO:0000313" key="13">
    <source>
        <dbReference type="Proteomes" id="UP000293465"/>
    </source>
</evidence>
<evidence type="ECO:0000259" key="11">
    <source>
        <dbReference type="PROSITE" id="PS50109"/>
    </source>
</evidence>
<dbReference type="OrthoDB" id="9809567at2"/>
<dbReference type="GO" id="GO:0004673">
    <property type="term" value="F:protein histidine kinase activity"/>
    <property type="evidence" value="ECO:0007669"/>
    <property type="project" value="UniProtKB-EC"/>
</dbReference>
<comment type="catalytic activity">
    <reaction evidence="1">
        <text>ATP + protein L-histidine = ADP + protein N-phospho-L-histidine.</text>
        <dbReference type="EC" id="2.7.13.3"/>
    </reaction>
</comment>
<evidence type="ECO:0000256" key="2">
    <source>
        <dbReference type="ARBA" id="ARBA00004370"/>
    </source>
</evidence>
<reference evidence="12 13" key="1">
    <citation type="submission" date="2019-02" db="EMBL/GenBank/DDBJ databases">
        <title>Genome sequences of Aliivibrio finisterrensis strains from farmed Atlantic salmon.</title>
        <authorList>
            <person name="Bowman J.P."/>
        </authorList>
    </citation>
    <scope>NUCLEOTIDE SEQUENCE [LARGE SCALE GENOMIC DNA]</scope>
    <source>
        <strain evidence="12 13">A32</strain>
    </source>
</reference>
<evidence type="ECO:0000256" key="5">
    <source>
        <dbReference type="ARBA" id="ARBA00022679"/>
    </source>
</evidence>
<keyword evidence="4" id="KW-0597">Phosphoprotein</keyword>
<feature type="transmembrane region" description="Helical" evidence="10">
    <location>
        <begin position="168"/>
        <end position="189"/>
    </location>
</feature>
<dbReference type="GO" id="GO:0000160">
    <property type="term" value="P:phosphorelay signal transduction system"/>
    <property type="evidence" value="ECO:0007669"/>
    <property type="project" value="TreeGrafter"/>
</dbReference>
<keyword evidence="7" id="KW-0418">Kinase</keyword>
<evidence type="ECO:0000256" key="7">
    <source>
        <dbReference type="ARBA" id="ARBA00022777"/>
    </source>
</evidence>
<comment type="caution">
    <text evidence="12">The sequence shown here is derived from an EMBL/GenBank/DDBJ whole genome shotgun (WGS) entry which is preliminary data.</text>
</comment>
<dbReference type="InterPro" id="IPR050428">
    <property type="entry name" value="TCS_sensor_his_kinase"/>
</dbReference>
<dbReference type="InterPro" id="IPR004358">
    <property type="entry name" value="Sig_transdc_His_kin-like_C"/>
</dbReference>
<dbReference type="SUPFAM" id="SSF55874">
    <property type="entry name" value="ATPase domain of HSP90 chaperone/DNA topoisomerase II/histidine kinase"/>
    <property type="match status" value="1"/>
</dbReference>
<dbReference type="InterPro" id="IPR036890">
    <property type="entry name" value="HATPase_C_sf"/>
</dbReference>
<dbReference type="InterPro" id="IPR005467">
    <property type="entry name" value="His_kinase_dom"/>
</dbReference>
<evidence type="ECO:0000256" key="1">
    <source>
        <dbReference type="ARBA" id="ARBA00000085"/>
    </source>
</evidence>
<evidence type="ECO:0000313" key="12">
    <source>
        <dbReference type="EMBL" id="RYU46720.1"/>
    </source>
</evidence>
<organism evidence="12 13">
    <name type="scientific">Aliivibrio finisterrensis</name>
    <dbReference type="NCBI Taxonomy" id="511998"/>
    <lineage>
        <taxon>Bacteria</taxon>
        <taxon>Pseudomonadati</taxon>
        <taxon>Pseudomonadota</taxon>
        <taxon>Gammaproteobacteria</taxon>
        <taxon>Vibrionales</taxon>
        <taxon>Vibrionaceae</taxon>
        <taxon>Aliivibrio</taxon>
    </lineage>
</organism>
<dbReference type="Gene3D" id="3.30.565.10">
    <property type="entry name" value="Histidine kinase-like ATPase, C-terminal domain"/>
    <property type="match status" value="1"/>
</dbReference>
<dbReference type="InterPro" id="IPR003594">
    <property type="entry name" value="HATPase_dom"/>
</dbReference>
<evidence type="ECO:0000256" key="8">
    <source>
        <dbReference type="ARBA" id="ARBA00022989"/>
    </source>
</evidence>
<evidence type="ECO:0000256" key="6">
    <source>
        <dbReference type="ARBA" id="ARBA00022692"/>
    </source>
</evidence>
<proteinExistence type="predicted"/>
<dbReference type="PANTHER" id="PTHR45436:SF4">
    <property type="entry name" value="SENSOR PROTEIN PHOQ"/>
    <property type="match status" value="1"/>
</dbReference>
<feature type="transmembrane region" description="Helical" evidence="10">
    <location>
        <begin position="12"/>
        <end position="31"/>
    </location>
</feature>
<evidence type="ECO:0000256" key="9">
    <source>
        <dbReference type="ARBA" id="ARBA00023136"/>
    </source>
</evidence>
<feature type="domain" description="Histidine kinase" evidence="11">
    <location>
        <begin position="249"/>
        <end position="446"/>
    </location>
</feature>
<dbReference type="RefSeq" id="WP_130086977.1">
    <property type="nucleotide sequence ID" value="NZ_SEZJ01000006.1"/>
</dbReference>
<dbReference type="GO" id="GO:0005524">
    <property type="term" value="F:ATP binding"/>
    <property type="evidence" value="ECO:0007669"/>
    <property type="project" value="UniProtKB-KW"/>
</dbReference>
<evidence type="ECO:0000256" key="10">
    <source>
        <dbReference type="SAM" id="Phobius"/>
    </source>
</evidence>
<dbReference type="SMART" id="SM00387">
    <property type="entry name" value="HATPase_c"/>
    <property type="match status" value="1"/>
</dbReference>
<dbReference type="Pfam" id="PF02518">
    <property type="entry name" value="HATPase_c"/>
    <property type="match status" value="1"/>
</dbReference>
<evidence type="ECO:0000256" key="3">
    <source>
        <dbReference type="ARBA" id="ARBA00012438"/>
    </source>
</evidence>
<gene>
    <name evidence="12" type="ORF">ERW49_09015</name>
</gene>
<keyword evidence="5" id="KW-0808">Transferase</keyword>
<keyword evidence="9 10" id="KW-0472">Membrane</keyword>
<accession>A0A4Q5KKA5</accession>
<keyword evidence="8 10" id="KW-1133">Transmembrane helix</keyword>
<comment type="subcellular location">
    <subcellularLocation>
        <location evidence="2">Membrane</location>
    </subcellularLocation>
</comment>
<name>A0A4Q5KKA5_9GAMM</name>
<evidence type="ECO:0000256" key="4">
    <source>
        <dbReference type="ARBA" id="ARBA00022553"/>
    </source>
</evidence>